<keyword evidence="3" id="KW-1185">Reference proteome</keyword>
<accession>A0ABN9X2Y3</accession>
<feature type="compositionally biased region" description="Basic and acidic residues" evidence="1">
    <location>
        <begin position="109"/>
        <end position="119"/>
    </location>
</feature>
<protein>
    <submittedName>
        <fullName evidence="2">Uncharacterized protein</fullName>
    </submittedName>
</protein>
<feature type="region of interest" description="Disordered" evidence="1">
    <location>
        <begin position="46"/>
        <end position="126"/>
    </location>
</feature>
<proteinExistence type="predicted"/>
<dbReference type="Proteomes" id="UP001189429">
    <property type="component" value="Unassembled WGS sequence"/>
</dbReference>
<name>A0ABN9X2Y3_9DINO</name>
<comment type="caution">
    <text evidence="2">The sequence shown here is derived from an EMBL/GenBank/DDBJ whole genome shotgun (WGS) entry which is preliminary data.</text>
</comment>
<evidence type="ECO:0000256" key="1">
    <source>
        <dbReference type="SAM" id="MobiDB-lite"/>
    </source>
</evidence>
<evidence type="ECO:0000313" key="3">
    <source>
        <dbReference type="Proteomes" id="UP001189429"/>
    </source>
</evidence>
<gene>
    <name evidence="2" type="ORF">PCOR1329_LOCUS71936</name>
</gene>
<sequence>MKEVEATLAPPCPAVAGADVAALDTTIEELGALAAADPRGGCAEDAGFDGRGGAGGAVALDAEPDAAVPRPPRRVPRAARMPRAAPKPPLDTEAAASAAALAVHRRRGAASERTAEARRSLSPPPLAELAAIGAKLAAAE</sequence>
<dbReference type="EMBL" id="CAUYUJ010019581">
    <property type="protein sequence ID" value="CAK0892218.1"/>
    <property type="molecule type" value="Genomic_DNA"/>
</dbReference>
<evidence type="ECO:0000313" key="2">
    <source>
        <dbReference type="EMBL" id="CAK0892218.1"/>
    </source>
</evidence>
<feature type="compositionally biased region" description="Low complexity" evidence="1">
    <location>
        <begin position="57"/>
        <end position="68"/>
    </location>
</feature>
<organism evidence="2 3">
    <name type="scientific">Prorocentrum cordatum</name>
    <dbReference type="NCBI Taxonomy" id="2364126"/>
    <lineage>
        <taxon>Eukaryota</taxon>
        <taxon>Sar</taxon>
        <taxon>Alveolata</taxon>
        <taxon>Dinophyceae</taxon>
        <taxon>Prorocentrales</taxon>
        <taxon>Prorocentraceae</taxon>
        <taxon>Prorocentrum</taxon>
    </lineage>
</organism>
<feature type="non-terminal residue" evidence="2">
    <location>
        <position position="140"/>
    </location>
</feature>
<reference evidence="2" key="1">
    <citation type="submission" date="2023-10" db="EMBL/GenBank/DDBJ databases">
        <authorList>
            <person name="Chen Y."/>
            <person name="Shah S."/>
            <person name="Dougan E. K."/>
            <person name="Thang M."/>
            <person name="Chan C."/>
        </authorList>
    </citation>
    <scope>NUCLEOTIDE SEQUENCE [LARGE SCALE GENOMIC DNA]</scope>
</reference>